<dbReference type="Gramene" id="AUR62014432-RA">
    <property type="protein sequence ID" value="AUR62014432-RA:cds"/>
    <property type="gene ID" value="AUR62014432"/>
</dbReference>
<evidence type="ECO:0000256" key="4">
    <source>
        <dbReference type="ARBA" id="ARBA00023136"/>
    </source>
</evidence>
<dbReference type="GO" id="GO:0016020">
    <property type="term" value="C:membrane"/>
    <property type="evidence" value="ECO:0007669"/>
    <property type="project" value="UniProtKB-SubCell"/>
</dbReference>
<accession>A0A803LKD5</accession>
<evidence type="ECO:0000256" key="5">
    <source>
        <dbReference type="SAM" id="MobiDB-lite"/>
    </source>
</evidence>
<comment type="subcellular location">
    <subcellularLocation>
        <location evidence="1">Membrane</location>
        <topology evidence="1">Multi-pass membrane protein</topology>
    </subcellularLocation>
</comment>
<name>A0A803LKD5_CHEQI</name>
<dbReference type="Proteomes" id="UP000596660">
    <property type="component" value="Unplaced"/>
</dbReference>
<evidence type="ECO:0000313" key="6">
    <source>
        <dbReference type="EnsemblPlants" id="AUR62014432-RA:cds"/>
    </source>
</evidence>
<evidence type="ECO:0000256" key="3">
    <source>
        <dbReference type="ARBA" id="ARBA00022989"/>
    </source>
</evidence>
<keyword evidence="4" id="KW-0472">Membrane</keyword>
<evidence type="ECO:0000256" key="2">
    <source>
        <dbReference type="ARBA" id="ARBA00022692"/>
    </source>
</evidence>
<dbReference type="AlphaFoldDB" id="A0A803LKD5"/>
<proteinExistence type="predicted"/>
<evidence type="ECO:0000256" key="1">
    <source>
        <dbReference type="ARBA" id="ARBA00004141"/>
    </source>
</evidence>
<reference evidence="6" key="1">
    <citation type="journal article" date="2017" name="Nature">
        <title>The genome of Chenopodium quinoa.</title>
        <authorList>
            <person name="Jarvis D.E."/>
            <person name="Ho Y.S."/>
            <person name="Lightfoot D.J."/>
            <person name="Schmoeckel S.M."/>
            <person name="Li B."/>
            <person name="Borm T.J.A."/>
            <person name="Ohyanagi H."/>
            <person name="Mineta K."/>
            <person name="Michell C.T."/>
            <person name="Saber N."/>
            <person name="Kharbatia N.M."/>
            <person name="Rupper R.R."/>
            <person name="Sharp A.R."/>
            <person name="Dally N."/>
            <person name="Boughton B.A."/>
            <person name="Woo Y.H."/>
            <person name="Gao G."/>
            <person name="Schijlen E.G.W.M."/>
            <person name="Guo X."/>
            <person name="Momin A.A."/>
            <person name="Negrao S."/>
            <person name="Al-Babili S."/>
            <person name="Gehring C."/>
            <person name="Roessner U."/>
            <person name="Jung C."/>
            <person name="Murphy K."/>
            <person name="Arold S.T."/>
            <person name="Gojobori T."/>
            <person name="van der Linden C.G."/>
            <person name="van Loo E.N."/>
            <person name="Jellen E.N."/>
            <person name="Maughan P.J."/>
            <person name="Tester M."/>
        </authorList>
    </citation>
    <scope>NUCLEOTIDE SEQUENCE [LARGE SCALE GENOMIC DNA]</scope>
    <source>
        <strain evidence="6">cv. PI 614886</strain>
    </source>
</reference>
<protein>
    <submittedName>
        <fullName evidence="6">Uncharacterized protein</fullName>
    </submittedName>
</protein>
<keyword evidence="2" id="KW-0812">Transmembrane</keyword>
<reference evidence="6" key="2">
    <citation type="submission" date="2021-03" db="UniProtKB">
        <authorList>
            <consortium name="EnsemblPlants"/>
        </authorList>
    </citation>
    <scope>IDENTIFICATION</scope>
</reference>
<dbReference type="InterPro" id="IPR007941">
    <property type="entry name" value="DUF726"/>
</dbReference>
<feature type="region of interest" description="Disordered" evidence="5">
    <location>
        <begin position="33"/>
        <end position="54"/>
    </location>
</feature>
<evidence type="ECO:0000313" key="7">
    <source>
        <dbReference type="Proteomes" id="UP000596660"/>
    </source>
</evidence>
<keyword evidence="3" id="KW-1133">Transmembrane helix</keyword>
<keyword evidence="7" id="KW-1185">Reference proteome</keyword>
<dbReference type="OMA" id="RINEYEH"/>
<organism evidence="6 7">
    <name type="scientific">Chenopodium quinoa</name>
    <name type="common">Quinoa</name>
    <dbReference type="NCBI Taxonomy" id="63459"/>
    <lineage>
        <taxon>Eukaryota</taxon>
        <taxon>Viridiplantae</taxon>
        <taxon>Streptophyta</taxon>
        <taxon>Embryophyta</taxon>
        <taxon>Tracheophyta</taxon>
        <taxon>Spermatophyta</taxon>
        <taxon>Magnoliopsida</taxon>
        <taxon>eudicotyledons</taxon>
        <taxon>Gunneridae</taxon>
        <taxon>Pentapetalae</taxon>
        <taxon>Caryophyllales</taxon>
        <taxon>Chenopodiaceae</taxon>
        <taxon>Chenopodioideae</taxon>
        <taxon>Atripliceae</taxon>
        <taxon>Chenopodium</taxon>
    </lineage>
</organism>
<dbReference type="EnsemblPlants" id="AUR62014432-RA">
    <property type="protein sequence ID" value="AUR62014432-RA:cds"/>
    <property type="gene ID" value="AUR62014432"/>
</dbReference>
<sequence>MEVSILDSTLKYAASALFALALNQSQLHQCRLTSTLPSPDDEPIGAGMSAAATSSDSDRPYLWIHEDSGLLLPVFKFVKVDDKAWDGLKETAGTSSQISHHVVLESTVPLNSDEEAMRAELAEPREGMTAQQKVAAKELALSKLVDTMVSSMEARDATIVNYGEKLEDELLCSERYSNSAESLCEEATERVNLHKSVKEQPKDTCKSHTYEKHIESAESLSCPRKVTVLYELLSACLLGTNEENKKASQSVKGYDSRYRVALRLLATWLDVKWIKVVSLPVIVMYLMRLLRNSHVNP</sequence>
<dbReference type="PANTHER" id="PTHR17920:SF24">
    <property type="entry name" value="ALPHA_BETA HYDROLASE-RELATED"/>
    <property type="match status" value="1"/>
</dbReference>
<dbReference type="PANTHER" id="PTHR17920">
    <property type="entry name" value="TRANSMEMBRANE AND COILED-COIL DOMAIN-CONTAINING PROTEIN 4 TMCO4"/>
    <property type="match status" value="1"/>
</dbReference>